<keyword evidence="1" id="KW-0812">Transmembrane</keyword>
<accession>A0A7S7NU36</accession>
<dbReference type="EMBL" id="CP063849">
    <property type="protein sequence ID" value="QOY89852.1"/>
    <property type="molecule type" value="Genomic_DNA"/>
</dbReference>
<name>A0A7S7NU36_PALFE</name>
<keyword evidence="1" id="KW-0472">Membrane</keyword>
<evidence type="ECO:0000313" key="2">
    <source>
        <dbReference type="EMBL" id="QOY89852.1"/>
    </source>
</evidence>
<dbReference type="Proteomes" id="UP000593892">
    <property type="component" value="Chromosome"/>
</dbReference>
<reference evidence="2 3" key="1">
    <citation type="submission" date="2020-10" db="EMBL/GenBank/DDBJ databases">
        <title>Complete genome sequence of Paludibaculum fermentans P105T, a facultatively anaerobic acidobacterium capable of dissimilatory Fe(III) reduction.</title>
        <authorList>
            <person name="Dedysh S.N."/>
            <person name="Beletsky A.V."/>
            <person name="Kulichevskaya I.S."/>
            <person name="Mardanov A.V."/>
            <person name="Ravin N.V."/>
        </authorList>
    </citation>
    <scope>NUCLEOTIDE SEQUENCE [LARGE SCALE GENOMIC DNA]</scope>
    <source>
        <strain evidence="2 3">P105</strain>
    </source>
</reference>
<keyword evidence="3" id="KW-1185">Reference proteome</keyword>
<proteinExistence type="predicted"/>
<evidence type="ECO:0000313" key="3">
    <source>
        <dbReference type="Proteomes" id="UP000593892"/>
    </source>
</evidence>
<feature type="transmembrane region" description="Helical" evidence="1">
    <location>
        <begin position="40"/>
        <end position="64"/>
    </location>
</feature>
<evidence type="ECO:0000256" key="1">
    <source>
        <dbReference type="SAM" id="Phobius"/>
    </source>
</evidence>
<dbReference type="AlphaFoldDB" id="A0A7S7NU36"/>
<sequence>MLTIDEAALAAVQPELADGEVVLWAGRPNPRIHLHKHDGFLIPFGLIWGGLAGFIAWVAASAWLSQLNGATSPLPVVIVTSAFASMGQYLIWGRFLYAKRMKLRTHYAVTNQRVLAVQGFARRRMASAYIDKIHTVGLEEGPNQSGTLRFTDTPPNWGIFSADNQWQGWNIMSIGTIPVFVDIDELKHVYRLVLQLRAQSQSPLVGA</sequence>
<keyword evidence="1" id="KW-1133">Transmembrane helix</keyword>
<dbReference type="KEGG" id="pfer:IRI77_07830"/>
<dbReference type="RefSeq" id="WP_194451515.1">
    <property type="nucleotide sequence ID" value="NZ_CP063849.1"/>
</dbReference>
<gene>
    <name evidence="2" type="ORF">IRI77_07830</name>
</gene>
<organism evidence="2 3">
    <name type="scientific">Paludibaculum fermentans</name>
    <dbReference type="NCBI Taxonomy" id="1473598"/>
    <lineage>
        <taxon>Bacteria</taxon>
        <taxon>Pseudomonadati</taxon>
        <taxon>Acidobacteriota</taxon>
        <taxon>Terriglobia</taxon>
        <taxon>Bryobacterales</taxon>
        <taxon>Bryobacteraceae</taxon>
        <taxon>Paludibaculum</taxon>
    </lineage>
</organism>
<feature type="transmembrane region" description="Helical" evidence="1">
    <location>
        <begin position="76"/>
        <end position="97"/>
    </location>
</feature>
<protein>
    <submittedName>
        <fullName evidence="2">PH domain-containing protein</fullName>
    </submittedName>
</protein>